<accession>A0ACD1FEI5</accession>
<dbReference type="EMBL" id="CP081673">
    <property type="protein sequence ID" value="QZH65415.1"/>
    <property type="molecule type" value="Genomic_DNA"/>
</dbReference>
<keyword evidence="1" id="KW-0540">Nuclease</keyword>
<dbReference type="Proteomes" id="UP000825598">
    <property type="component" value="Chromosome"/>
</dbReference>
<name>A0ACD1FEI5_MYCFR</name>
<keyword evidence="2" id="KW-1185">Reference proteome</keyword>
<keyword evidence="1" id="KW-0378">Hydrolase</keyword>
<keyword evidence="1" id="KW-0269">Exonuclease</keyword>
<sequence length="215" mass="24235">MDNLVARLLSYDADVLVVSDFRANKHGVRLIDELERSGYATSHPGAEATQNSVLIASRSLIQRSWSFPGALDGRHLWCADTTGIAICGVYMPQKCEKLPYWESLILRARRSGIDLCIGDFNTGNNDLDKDPEGSRFIGPEMPGRFIDSGYVDVWRSLHPRRREYSWFSPGAYNGFRIEHAYATPKLARRVSTCEFDQTPRIRGESDHAALIVSLR</sequence>
<gene>
    <name evidence="1" type="ORF">K6L26_26100</name>
</gene>
<protein>
    <submittedName>
        <fullName evidence="1">Exonuclease III</fullName>
    </submittedName>
</protein>
<evidence type="ECO:0000313" key="2">
    <source>
        <dbReference type="Proteomes" id="UP000825598"/>
    </source>
</evidence>
<evidence type="ECO:0000313" key="1">
    <source>
        <dbReference type="EMBL" id="QZH65415.1"/>
    </source>
</evidence>
<organism evidence="1 2">
    <name type="scientific">Mycolicibacterium farcinogenes</name>
    <name type="common">Mycobacterium farcinogenes</name>
    <dbReference type="NCBI Taxonomy" id="1802"/>
    <lineage>
        <taxon>Bacteria</taxon>
        <taxon>Bacillati</taxon>
        <taxon>Actinomycetota</taxon>
        <taxon>Actinomycetes</taxon>
        <taxon>Mycobacteriales</taxon>
        <taxon>Mycobacteriaceae</taxon>
        <taxon>Mycolicibacterium</taxon>
    </lineage>
</organism>
<reference evidence="1" key="1">
    <citation type="submission" date="2021-07" db="EMBL/GenBank/DDBJ databases">
        <title>Complete Genome Sequences of Mycobacterium farcinogenes Isolated from Clinical Specimens from Patients in Thailand.</title>
        <authorList>
            <person name="Sodsai P."/>
        </authorList>
    </citation>
    <scope>NUCLEOTIDE SEQUENCE</scope>
    <source>
        <strain evidence="1">BKK/CU-MFGFA-001</strain>
    </source>
</reference>
<proteinExistence type="predicted"/>